<organism evidence="2 3">
    <name type="scientific">Syntrophaceticus schinkii</name>
    <dbReference type="NCBI Taxonomy" id="499207"/>
    <lineage>
        <taxon>Bacteria</taxon>
        <taxon>Bacillati</taxon>
        <taxon>Bacillota</taxon>
        <taxon>Clostridia</taxon>
        <taxon>Thermoanaerobacterales</taxon>
        <taxon>Thermoanaerobacterales Family III. Incertae Sedis</taxon>
        <taxon>Syntrophaceticus</taxon>
    </lineage>
</organism>
<keyword evidence="1" id="KW-0472">Membrane</keyword>
<reference evidence="3" key="1">
    <citation type="submission" date="2015-01" db="EMBL/GenBank/DDBJ databases">
        <authorList>
            <person name="Manzoor Shahid"/>
            <person name="Zubair Saima"/>
        </authorList>
    </citation>
    <scope>NUCLEOTIDE SEQUENCE [LARGE SCALE GENOMIC DNA]</scope>
    <source>
        <strain evidence="3">Sp3</strain>
    </source>
</reference>
<name>A0A0B7MH38_9FIRM</name>
<keyword evidence="1" id="KW-1133">Transmembrane helix</keyword>
<evidence type="ECO:0000313" key="2">
    <source>
        <dbReference type="EMBL" id="CEO89954.1"/>
    </source>
</evidence>
<feature type="transmembrane region" description="Helical" evidence="1">
    <location>
        <begin position="18"/>
        <end position="36"/>
    </location>
</feature>
<protein>
    <submittedName>
        <fullName evidence="2">Putative Uncharacterized membrane protein YuiD</fullName>
    </submittedName>
</protein>
<dbReference type="EMBL" id="CDRZ01000266">
    <property type="protein sequence ID" value="CEO89954.1"/>
    <property type="molecule type" value="Genomic_DNA"/>
</dbReference>
<keyword evidence="1" id="KW-0812">Transmembrane</keyword>
<keyword evidence="3" id="KW-1185">Reference proteome</keyword>
<evidence type="ECO:0000256" key="1">
    <source>
        <dbReference type="SAM" id="Phobius"/>
    </source>
</evidence>
<dbReference type="AlphaFoldDB" id="A0A0B7MH38"/>
<dbReference type="OrthoDB" id="9792681at2"/>
<sequence>MTETTVISRIIGMARSRLFCMITVTAVLLWGGLRFLPLLSQDRCILSGILSVCCAQGMKPFTYKTGSGIAWRSFFQCGGMPSSHSAVAAALATALGLDYGWSSPVFQISAVLGSIVIYDAFTLRRMVGEHSRILRELVRDRAQQIPHLGEKMGHTPLEASIGVLCGVLCALLVVRI</sequence>
<dbReference type="RefSeq" id="WP_052835641.1">
    <property type="nucleotide sequence ID" value="NZ_CDRZ01000266.1"/>
</dbReference>
<dbReference type="InterPro" id="IPR003832">
    <property type="entry name" value="DUF212"/>
</dbReference>
<dbReference type="Pfam" id="PF02681">
    <property type="entry name" value="DUF212"/>
    <property type="match status" value="1"/>
</dbReference>
<dbReference type="PANTHER" id="PTHR31446">
    <property type="entry name" value="ACID PHOSPHATASE/VANADIUM-DEPENDENT HALOPEROXIDASE-RELATED PROTEIN"/>
    <property type="match status" value="1"/>
</dbReference>
<dbReference type="Proteomes" id="UP000046155">
    <property type="component" value="Unassembled WGS sequence"/>
</dbReference>
<evidence type="ECO:0000313" key="3">
    <source>
        <dbReference type="Proteomes" id="UP000046155"/>
    </source>
</evidence>
<dbReference type="PANTHER" id="PTHR31446:SF29">
    <property type="entry name" value="ACID PHOSPHATASE_VANADIUM-DEPENDENT HALOPEROXIDASE-RELATED PROTEIN"/>
    <property type="match status" value="1"/>
</dbReference>
<proteinExistence type="predicted"/>
<gene>
    <name evidence="2" type="ORF">SSCH_670013</name>
</gene>
<accession>A0A0B7MH38</accession>